<evidence type="ECO:0000313" key="5">
    <source>
        <dbReference type="Proteomes" id="UP000221734"/>
    </source>
</evidence>
<evidence type="ECO:0000313" key="4">
    <source>
        <dbReference type="EMBL" id="SOH06359.1"/>
    </source>
</evidence>
<dbReference type="InterPro" id="IPR010502">
    <property type="entry name" value="Carb-bd_dom_fam9"/>
</dbReference>
<feature type="region of interest" description="Disordered" evidence="1">
    <location>
        <begin position="112"/>
        <end position="182"/>
    </location>
</feature>
<dbReference type="Pfam" id="PF25778">
    <property type="entry name" value="DUF7948"/>
    <property type="match status" value="1"/>
</dbReference>
<accession>A0A2C9CKB8</accession>
<dbReference type="EMBL" id="LT934425">
    <property type="protein sequence ID" value="SOH06359.1"/>
    <property type="molecule type" value="Genomic_DNA"/>
</dbReference>
<gene>
    <name evidence="4" type="primary">flu_1</name>
    <name evidence="4" type="ORF">KSMBR1_3887</name>
</gene>
<dbReference type="GO" id="GO:0030246">
    <property type="term" value="F:carbohydrate binding"/>
    <property type="evidence" value="ECO:0007669"/>
    <property type="project" value="InterPro"/>
</dbReference>
<protein>
    <submittedName>
        <fullName evidence="4">Uncharacterized protein</fullName>
    </submittedName>
</protein>
<reference evidence="5" key="1">
    <citation type="submission" date="2017-10" db="EMBL/GenBank/DDBJ databases">
        <authorList>
            <person name="Frank J."/>
        </authorList>
    </citation>
    <scope>NUCLEOTIDE SEQUENCE [LARGE SCALE GENOMIC DNA]</scope>
</reference>
<feature type="domain" description="DUF7948" evidence="3">
    <location>
        <begin position="71"/>
        <end position="302"/>
    </location>
</feature>
<feature type="region of interest" description="Disordered" evidence="1">
    <location>
        <begin position="303"/>
        <end position="325"/>
    </location>
</feature>
<dbReference type="SUPFAM" id="SSF63829">
    <property type="entry name" value="Calcium-dependent phosphotriesterase"/>
    <property type="match status" value="2"/>
</dbReference>
<dbReference type="GO" id="GO:0004553">
    <property type="term" value="F:hydrolase activity, hydrolyzing O-glycosyl compounds"/>
    <property type="evidence" value="ECO:0007669"/>
    <property type="project" value="InterPro"/>
</dbReference>
<evidence type="ECO:0000259" key="2">
    <source>
        <dbReference type="Pfam" id="PF06452"/>
    </source>
</evidence>
<dbReference type="PANTHER" id="PTHR35580">
    <property type="entry name" value="CELL SURFACE GLYCOPROTEIN (S-LAYER PROTEIN)-LIKE PROTEIN"/>
    <property type="match status" value="1"/>
</dbReference>
<proteinExistence type="predicted"/>
<dbReference type="InterPro" id="IPR052918">
    <property type="entry name" value="Motility_Chemotaxis_Reg"/>
</dbReference>
<dbReference type="GO" id="GO:0016052">
    <property type="term" value="P:carbohydrate catabolic process"/>
    <property type="evidence" value="ECO:0007669"/>
    <property type="project" value="InterPro"/>
</dbReference>
<sequence>MKKKNKFFVLLAVLLPVVFFFKILLADTGKPLSKPISPQSVIKNLSPASTGDEQLSMAEVVQRTRKLQMPFIANEGQTDERVMFYANTFGGTVFVTKNGEIVYSLPQRKNGGADVHAHNRPVNPHKSPINKGEKGNAGGFDGMHHHSPANSPSVKAGGQNDTKQDDGKQGHSENKKKQGTRGVVLKEEMVGGWIGKIKGEKKATTTVNDFRGNDQSKWKTNIQTYDVVTLGEVYNGIELKLKAYGNNVEKLFYVKPGADPTAIKLRLSGAKTLKVNEDGLLEAETALGIVKFTKPIVYQESKVPSTTTKKSRSSAPLAGKGRGEGDLSDRQYIEAAYVVIGNEYSFKLEDYDRSREVVIDPLLESTYLGGSGGSGADYGNAIAIDSGGNIYVTGSTGSPDFPTTPGAYDTFFNGSDYAFVSKLNSDLTSLLASTYLGGVGEDSGNAIAIDSGGNIYVTGSTGSTDFPTTPGAYNTSGSGFVSRLSNDLTSLLASTYLGNAGTSIAIDTGGNIYVGGGDTVFKLNGALTSLLGSTSLSGGSISATAIDSYGNVYVTGSTGSSSFPTTSGVYDDYFNGGSDVFVSKLNSALTSLLASTYLGGDGEDSGNAIAIDSGGNIYVTGSTGSTDFPTTPGAYDTYFDDYYDFNVFVSKINSDLTTLLSSTYLEWVASDAGNDIAIDSEGNVYITGGSNVLKLTGDLTSPLASKYLGGGYGDSGGYISAIAIDSNGNIYLTGSAWSSDFPTTPGAYDTSFNDGYDVFVSKLNGDLTNLLASTYLGGSSGGFDYGTSVTIDSSGNVYVAGSTSTSGFPTTSGVYDTSFNGGHDAFVSKLSSDLTNLLVSTYLGGSDDDYGNAIALDASGNVYVTGETLSSDFPTTPGAYNTSGSAFLARLSNDLTNLLASTYLGSGWGSGDSIAIDSGGNIYVARGSAVLKLNDTLTNLIASKSLNGGVIQDIAIGSGGNIYVAGSTSSPNFPTTTGAYDTSYNGSTYREDAFVSKLSGDLASILASTYLGGTNWDYGRSIVIDSGGNVYVAGWTNSADFPTTASAYDTFKDGWTNAFVSKLSGDLTKLLASTYLGGSSGEFCYSLTIDSWENVYVAGSTSSSDFPTTRGAYDTSFNGILTGNEDAFVSKLNSDLTSLLASTYLGGASSEFCMSIAIAPNGDVYVTGATWSSDFPTTTDAYDPSLAGYSGGPTDAFVSKFDSNLSANPVTVPYVSLNLAVDGNLDESAWDIATDVSNVVIGTTNNTATFGVLWDNTYLYVGVKVLDDTLYNDSTSVHENDSVEIYIDGDHNHGTTYDSYDRQFIKGWNDETLFEKNGKKTDVLHAWATITGGYSIELAIPWSNLGITPTAGMTIGFSVGYNDDDDWSGREGQVVWIGTANNYLDTSALGDIVLGEAPAPSPEIINDLVAFKPVRSTYQTTSDTTGCGDEFVGQFSFDATLKNKRNNPPLTDLVMEVVELTNNNVLQNADGVPGGVGARLTVPNIGDYADGVLSPGESVDVSFIICLTESKSFGFVVDVLGIKEGQTDSLQVAELQSTDIKPGLAKFGKGSGLMRKGFFRRFHP</sequence>
<evidence type="ECO:0000259" key="3">
    <source>
        <dbReference type="Pfam" id="PF25778"/>
    </source>
</evidence>
<dbReference type="Gene3D" id="2.120.10.30">
    <property type="entry name" value="TolB, C-terminal domain"/>
    <property type="match status" value="3"/>
</dbReference>
<dbReference type="PANTHER" id="PTHR35580:SF1">
    <property type="entry name" value="PHYTASE-LIKE DOMAIN-CONTAINING PROTEIN"/>
    <property type="match status" value="1"/>
</dbReference>
<dbReference type="SUPFAM" id="SSF49344">
    <property type="entry name" value="CBD9-like"/>
    <property type="match status" value="1"/>
</dbReference>
<dbReference type="InterPro" id="IPR057708">
    <property type="entry name" value="DUF7948"/>
</dbReference>
<dbReference type="Pfam" id="PF06739">
    <property type="entry name" value="SBBP"/>
    <property type="match status" value="11"/>
</dbReference>
<dbReference type="CDD" id="cd09619">
    <property type="entry name" value="CBM9_like_4"/>
    <property type="match status" value="1"/>
</dbReference>
<dbReference type="InterPro" id="IPR011042">
    <property type="entry name" value="6-blade_b-propeller_TolB-like"/>
</dbReference>
<dbReference type="Proteomes" id="UP000221734">
    <property type="component" value="Chromosome Kuenenia_stuttgartiensis_MBR1"/>
</dbReference>
<name>A0A2C9CKB8_KUEST</name>
<keyword evidence="5" id="KW-1185">Reference proteome</keyword>
<dbReference type="KEGG" id="kst:KSMBR1_3887"/>
<dbReference type="RefSeq" id="WP_172953502.1">
    <property type="nucleotide sequence ID" value="NZ_LT934425.1"/>
</dbReference>
<organism evidence="4 5">
    <name type="scientific">Kuenenia stuttgartiensis</name>
    <dbReference type="NCBI Taxonomy" id="174633"/>
    <lineage>
        <taxon>Bacteria</taxon>
        <taxon>Pseudomonadati</taxon>
        <taxon>Planctomycetota</taxon>
        <taxon>Candidatus Brocadiia</taxon>
        <taxon>Candidatus Brocadiales</taxon>
        <taxon>Candidatus Brocadiaceae</taxon>
        <taxon>Candidatus Kuenenia</taxon>
    </lineage>
</organism>
<dbReference type="InterPro" id="IPR010620">
    <property type="entry name" value="SBBP_repeat"/>
</dbReference>
<dbReference type="Gene3D" id="2.60.40.1190">
    <property type="match status" value="1"/>
</dbReference>
<feature type="domain" description="Carbohydrate-binding" evidence="2">
    <location>
        <begin position="1221"/>
        <end position="1395"/>
    </location>
</feature>
<feature type="compositionally biased region" description="Basic and acidic residues" evidence="1">
    <location>
        <begin position="162"/>
        <end position="176"/>
    </location>
</feature>
<evidence type="ECO:0000256" key="1">
    <source>
        <dbReference type="SAM" id="MobiDB-lite"/>
    </source>
</evidence>
<dbReference type="Pfam" id="PF06452">
    <property type="entry name" value="CBM9_1"/>
    <property type="match status" value="1"/>
</dbReference>